<dbReference type="EMBL" id="CM003613">
    <property type="protein sequence ID" value="KYP57214.1"/>
    <property type="molecule type" value="Genomic_DNA"/>
</dbReference>
<organism evidence="1 2">
    <name type="scientific">Cajanus cajan</name>
    <name type="common">Pigeon pea</name>
    <name type="synonym">Cajanus indicus</name>
    <dbReference type="NCBI Taxonomy" id="3821"/>
    <lineage>
        <taxon>Eukaryota</taxon>
        <taxon>Viridiplantae</taxon>
        <taxon>Streptophyta</taxon>
        <taxon>Embryophyta</taxon>
        <taxon>Tracheophyta</taxon>
        <taxon>Spermatophyta</taxon>
        <taxon>Magnoliopsida</taxon>
        <taxon>eudicotyledons</taxon>
        <taxon>Gunneridae</taxon>
        <taxon>Pentapetalae</taxon>
        <taxon>rosids</taxon>
        <taxon>fabids</taxon>
        <taxon>Fabales</taxon>
        <taxon>Fabaceae</taxon>
        <taxon>Papilionoideae</taxon>
        <taxon>50 kb inversion clade</taxon>
        <taxon>NPAAA clade</taxon>
        <taxon>indigoferoid/millettioid clade</taxon>
        <taxon>Phaseoleae</taxon>
        <taxon>Cajanus</taxon>
    </lineage>
</organism>
<protein>
    <submittedName>
        <fullName evidence="1">Uncharacterized protein</fullName>
    </submittedName>
</protein>
<accession>A0A151SQV5</accession>
<evidence type="ECO:0000313" key="1">
    <source>
        <dbReference type="EMBL" id="KYP57214.1"/>
    </source>
</evidence>
<reference evidence="1 2" key="1">
    <citation type="journal article" date="2012" name="Nat. Biotechnol.">
        <title>Draft genome sequence of pigeonpea (Cajanus cajan), an orphan legume crop of resource-poor farmers.</title>
        <authorList>
            <person name="Varshney R.K."/>
            <person name="Chen W."/>
            <person name="Li Y."/>
            <person name="Bharti A.K."/>
            <person name="Saxena R.K."/>
            <person name="Schlueter J.A."/>
            <person name="Donoghue M.T."/>
            <person name="Azam S."/>
            <person name="Fan G."/>
            <person name="Whaley A.M."/>
            <person name="Farmer A.D."/>
            <person name="Sheridan J."/>
            <person name="Iwata A."/>
            <person name="Tuteja R."/>
            <person name="Penmetsa R.V."/>
            <person name="Wu W."/>
            <person name="Upadhyaya H.D."/>
            <person name="Yang S.P."/>
            <person name="Shah T."/>
            <person name="Saxena K.B."/>
            <person name="Michael T."/>
            <person name="McCombie W.R."/>
            <person name="Yang B."/>
            <person name="Zhang G."/>
            <person name="Yang H."/>
            <person name="Wang J."/>
            <person name="Spillane C."/>
            <person name="Cook D.R."/>
            <person name="May G.D."/>
            <person name="Xu X."/>
            <person name="Jackson S.A."/>
        </authorList>
    </citation>
    <scope>NUCLEOTIDE SEQUENCE [LARGE SCALE GENOMIC DNA]</scope>
    <source>
        <strain evidence="2">cv. Asha</strain>
    </source>
</reference>
<dbReference type="Gramene" id="C.cajan_03394.t">
    <property type="protein sequence ID" value="C.cajan_03394.t"/>
    <property type="gene ID" value="C.cajan_03394"/>
</dbReference>
<name>A0A151SQV5_CAJCA</name>
<proteinExistence type="predicted"/>
<keyword evidence="2" id="KW-1185">Reference proteome</keyword>
<evidence type="ECO:0000313" key="2">
    <source>
        <dbReference type="Proteomes" id="UP000075243"/>
    </source>
</evidence>
<gene>
    <name evidence="1" type="ORF">KK1_003472</name>
</gene>
<sequence length="85" mass="9480">MVMGMKSMKALGRDGFQPFFYKILAPQCICDKLNQLCCSFIWFRDGVSTGWSLIWWDQITKPKINGGLGICVACSTNTALLGKLI</sequence>
<dbReference type="Proteomes" id="UP000075243">
    <property type="component" value="Chromosome 11"/>
</dbReference>
<dbReference type="AlphaFoldDB" id="A0A151SQV5"/>